<keyword evidence="1 2" id="KW-0129">CBS domain</keyword>
<dbReference type="SUPFAM" id="SSF54631">
    <property type="entry name" value="CBS-domain pair"/>
    <property type="match status" value="1"/>
</dbReference>
<evidence type="ECO:0000313" key="5">
    <source>
        <dbReference type="EMBL" id="AUX10726.1"/>
    </source>
</evidence>
<evidence type="ECO:0000256" key="3">
    <source>
        <dbReference type="SAM" id="MobiDB-lite"/>
    </source>
</evidence>
<keyword evidence="6" id="KW-1185">Reference proteome</keyword>
<dbReference type="SMART" id="SM00116">
    <property type="entry name" value="CBS"/>
    <property type="match status" value="3"/>
</dbReference>
<feature type="region of interest" description="Disordered" evidence="3">
    <location>
        <begin position="1"/>
        <end position="41"/>
    </location>
</feature>
<dbReference type="PANTHER" id="PTHR43080">
    <property type="entry name" value="CBS DOMAIN-CONTAINING PROTEIN CBSX3, MITOCHONDRIAL"/>
    <property type="match status" value="1"/>
</dbReference>
<dbReference type="Proteomes" id="UP000263012">
    <property type="component" value="Chromosome"/>
</dbReference>
<reference evidence="6" key="1">
    <citation type="submission" date="2017-11" db="EMBL/GenBank/DDBJ databases">
        <title>Phenotypic and genomic properties of facultatively anaerobic sulfur-reducing natronoarchaea from hypersaline soda lakes.</title>
        <authorList>
            <person name="Sorokin D.Y."/>
            <person name="Kublanov I.V."/>
            <person name="Roman P."/>
            <person name="Sinninghe Damste J.S."/>
            <person name="Golyshin P.N."/>
            <person name="Rojo D."/>
            <person name="Ciordia S."/>
            <person name="Mena M.D.C."/>
            <person name="Ferrer M."/>
            <person name="Messina E."/>
            <person name="Smedile F."/>
            <person name="La Spada G."/>
            <person name="La Cono V."/>
            <person name="Yakimov M.M."/>
        </authorList>
    </citation>
    <scope>NUCLEOTIDE SEQUENCE [LARGE SCALE GENOMIC DNA]</scope>
    <source>
        <strain evidence="6">AArc-Sl</strain>
    </source>
</reference>
<proteinExistence type="predicted"/>
<feature type="domain" description="CBS" evidence="4">
    <location>
        <begin position="96"/>
        <end position="153"/>
    </location>
</feature>
<accession>A0A343TNQ4</accession>
<dbReference type="AlphaFoldDB" id="A0A343TNQ4"/>
<dbReference type="Pfam" id="PF00571">
    <property type="entry name" value="CBS"/>
    <property type="match status" value="2"/>
</dbReference>
<dbReference type="RefSeq" id="WP_119821296.1">
    <property type="nucleotide sequence ID" value="NZ_CP025066.1"/>
</dbReference>
<dbReference type="EMBL" id="CP025066">
    <property type="protein sequence ID" value="AUX10726.1"/>
    <property type="molecule type" value="Genomic_DNA"/>
</dbReference>
<feature type="compositionally biased region" description="Basic and acidic residues" evidence="3">
    <location>
        <begin position="250"/>
        <end position="270"/>
    </location>
</feature>
<dbReference type="InterPro" id="IPR046342">
    <property type="entry name" value="CBS_dom_sf"/>
</dbReference>
<name>A0A343TNQ4_9EURY</name>
<feature type="compositionally biased region" description="Basic and acidic residues" evidence="3">
    <location>
        <begin position="25"/>
        <end position="35"/>
    </location>
</feature>
<dbReference type="PROSITE" id="PS51371">
    <property type="entry name" value="CBS"/>
    <property type="match status" value="2"/>
</dbReference>
<evidence type="ECO:0000313" key="6">
    <source>
        <dbReference type="Proteomes" id="UP000263012"/>
    </source>
</evidence>
<dbReference type="InterPro" id="IPR051257">
    <property type="entry name" value="Diverse_CBS-Domain"/>
</dbReference>
<sequence>MTPEQRTRNTDGGTVTREVLLTRSTDSDHAERDTELPVPELDTPIPELAERLLATNERQVPVSNGVECVGHVSITNVVRAIARRVVTLDVPVADAYTDSVNIVFAGTPLPVAVRQITNASESSAIVLDENGAAVGILTEKDVVGAARFTQGELRSPDLEYRDDDRQWEGIELEVNGPIPTLTIELPAVPVSEIVSEDVPTVSADRSCTDAAQLMVSKDVDQVAVRKQEQLVGVLRDRDLLYALVGRKTGRKDARKDAQKNGRTAERKRDD</sequence>
<dbReference type="GeneID" id="37879484"/>
<dbReference type="Gene3D" id="3.10.580.10">
    <property type="entry name" value="CBS-domain"/>
    <property type="match status" value="2"/>
</dbReference>
<feature type="domain" description="CBS" evidence="4">
    <location>
        <begin position="194"/>
        <end position="253"/>
    </location>
</feature>
<dbReference type="KEGG" id="hdf:AArcSl_3119"/>
<dbReference type="CDD" id="cd02205">
    <property type="entry name" value="CBS_pair_SF"/>
    <property type="match status" value="1"/>
</dbReference>
<protein>
    <submittedName>
        <fullName evidence="5">CBS domain-containing protein</fullName>
    </submittedName>
</protein>
<evidence type="ECO:0000256" key="2">
    <source>
        <dbReference type="PROSITE-ProRule" id="PRU00703"/>
    </source>
</evidence>
<dbReference type="PANTHER" id="PTHR43080:SF2">
    <property type="entry name" value="CBS DOMAIN-CONTAINING PROTEIN"/>
    <property type="match status" value="1"/>
</dbReference>
<evidence type="ECO:0000256" key="1">
    <source>
        <dbReference type="ARBA" id="ARBA00023122"/>
    </source>
</evidence>
<organism evidence="5 6">
    <name type="scientific">Halalkaliarchaeum desulfuricum</name>
    <dbReference type="NCBI Taxonomy" id="2055893"/>
    <lineage>
        <taxon>Archaea</taxon>
        <taxon>Methanobacteriati</taxon>
        <taxon>Methanobacteriota</taxon>
        <taxon>Stenosarchaea group</taxon>
        <taxon>Halobacteria</taxon>
        <taxon>Halobacteriales</taxon>
        <taxon>Haloferacaceae</taxon>
        <taxon>Halalkaliarchaeum</taxon>
    </lineage>
</organism>
<evidence type="ECO:0000259" key="4">
    <source>
        <dbReference type="PROSITE" id="PS51371"/>
    </source>
</evidence>
<feature type="region of interest" description="Disordered" evidence="3">
    <location>
        <begin position="248"/>
        <end position="270"/>
    </location>
</feature>
<dbReference type="InterPro" id="IPR000644">
    <property type="entry name" value="CBS_dom"/>
</dbReference>
<gene>
    <name evidence="5" type="ORF">AArcSl_3119</name>
</gene>